<dbReference type="Gene3D" id="1.10.10.10">
    <property type="entry name" value="Winged helix-like DNA-binding domain superfamily/Winged helix DNA-binding domain"/>
    <property type="match status" value="1"/>
</dbReference>
<feature type="domain" description="HTH crp-type" evidence="1">
    <location>
        <begin position="19"/>
        <end position="68"/>
    </location>
</feature>
<accession>A0A5N5U4G1</accession>
<sequence length="256" mass="26659">MVEVLETKRAATTFRVLTAVAERGPAVNQEEIAEAVGVTSQAVSEYISDLADRGFVEKEARSRYRVTNEGVDWLFQQANDVRRFADHVTDDVLGSVQEDAAVATAEIQEGETVSLSIEAGLLHATPGETGPATGVATTDASEGTVVGVTNFAGVIDLEPGEVTVYQVPPVRAGVEPDIETLTAARSAEVVAADGVEAVVALREADIETDVTVAAGEVAADAAGRGMDVVVVVSADRTGRVTDTLRDSGLAYEVTDA</sequence>
<dbReference type="EMBL" id="QKKZ01000004">
    <property type="protein sequence ID" value="KAB7513405.1"/>
    <property type="molecule type" value="Genomic_DNA"/>
</dbReference>
<dbReference type="InterPro" id="IPR036388">
    <property type="entry name" value="WH-like_DNA-bd_sf"/>
</dbReference>
<name>A0A5N5U4G1_9EURY</name>
<gene>
    <name evidence="2" type="ORF">DM867_10520</name>
    <name evidence="4" type="ORF">DMP03_03215</name>
    <name evidence="3" type="ORF">DP108_10265</name>
</gene>
<dbReference type="Pfam" id="PF25211">
    <property type="entry name" value="DUF7839"/>
    <property type="match status" value="1"/>
</dbReference>
<dbReference type="OrthoDB" id="56502at2157"/>
<dbReference type="InterPro" id="IPR012318">
    <property type="entry name" value="HTH_CRP"/>
</dbReference>
<dbReference type="GO" id="GO:0003700">
    <property type="term" value="F:DNA-binding transcription factor activity"/>
    <property type="evidence" value="ECO:0007669"/>
    <property type="project" value="InterPro"/>
</dbReference>
<dbReference type="Proteomes" id="UP000326865">
    <property type="component" value="Unassembled WGS sequence"/>
</dbReference>
<dbReference type="SUPFAM" id="SSF46785">
    <property type="entry name" value="Winged helix' DNA-binding domain"/>
    <property type="match status" value="1"/>
</dbReference>
<dbReference type="RefSeq" id="WP_152119270.1">
    <property type="nucleotide sequence ID" value="NZ_QJOW01000001.1"/>
</dbReference>
<dbReference type="InterPro" id="IPR036390">
    <property type="entry name" value="WH_DNA-bd_sf"/>
</dbReference>
<evidence type="ECO:0000313" key="3">
    <source>
        <dbReference type="EMBL" id="KAB7517388.1"/>
    </source>
</evidence>
<dbReference type="Proteomes" id="UP000326302">
    <property type="component" value="Unassembled WGS sequence"/>
</dbReference>
<dbReference type="EMBL" id="QMDY01000005">
    <property type="protein sequence ID" value="KAB7517388.1"/>
    <property type="molecule type" value="Genomic_DNA"/>
</dbReference>
<evidence type="ECO:0000313" key="7">
    <source>
        <dbReference type="Proteomes" id="UP000326865"/>
    </source>
</evidence>
<dbReference type="Proteomes" id="UP000326207">
    <property type="component" value="Unassembled WGS sequence"/>
</dbReference>
<proteinExistence type="predicted"/>
<dbReference type="CDD" id="cd00092">
    <property type="entry name" value="HTH_CRP"/>
    <property type="match status" value="1"/>
</dbReference>
<dbReference type="EMBL" id="QJOW01000001">
    <property type="protein sequence ID" value="KAB7518379.1"/>
    <property type="molecule type" value="Genomic_DNA"/>
</dbReference>
<dbReference type="SMART" id="SM00419">
    <property type="entry name" value="HTH_CRP"/>
    <property type="match status" value="1"/>
</dbReference>
<dbReference type="GO" id="GO:0003677">
    <property type="term" value="F:DNA binding"/>
    <property type="evidence" value="ECO:0007669"/>
    <property type="project" value="InterPro"/>
</dbReference>
<keyword evidence="7" id="KW-1185">Reference proteome</keyword>
<dbReference type="PIRSF" id="PIRSF004955">
    <property type="entry name" value="HTH_arch"/>
    <property type="match status" value="1"/>
</dbReference>
<evidence type="ECO:0000313" key="4">
    <source>
        <dbReference type="EMBL" id="KAB7518379.1"/>
    </source>
</evidence>
<dbReference type="InterPro" id="IPR000835">
    <property type="entry name" value="HTH_MarR-typ"/>
</dbReference>
<evidence type="ECO:0000313" key="2">
    <source>
        <dbReference type="EMBL" id="KAB7513405.1"/>
    </source>
</evidence>
<accession>A0A5N5UFC4</accession>
<protein>
    <submittedName>
        <fullName evidence="2">MarR family transcriptional regulator</fullName>
    </submittedName>
</protein>
<reference evidence="5 6" key="1">
    <citation type="submission" date="2019-10" db="EMBL/GenBank/DDBJ databases">
        <title>Unraveling microbial dark matter from salterns through culturing: the case of the genus Halosegnis.</title>
        <authorList>
            <person name="Duran-Viseras A."/>
            <person name="Andrei A.-S."/>
            <person name="Vera-Gargallo B."/>
            <person name="Ghai R."/>
            <person name="Sanchez-Porro C."/>
            <person name="Ventosa A."/>
        </authorList>
    </citation>
    <scope>NUCLEOTIDE SEQUENCE [LARGE SCALE GENOMIC DNA]</scope>
    <source>
        <strain evidence="4 6">F17-44</strain>
        <strain evidence="2 7">F18-79</strain>
        <strain evidence="3 5">F19-13</strain>
    </source>
</reference>
<organism evidence="2 7">
    <name type="scientific">Halosegnis rubeus</name>
    <dbReference type="NCBI Taxonomy" id="2212850"/>
    <lineage>
        <taxon>Archaea</taxon>
        <taxon>Methanobacteriati</taxon>
        <taxon>Methanobacteriota</taxon>
        <taxon>Stenosarchaea group</taxon>
        <taxon>Halobacteria</taxon>
        <taxon>Halobacteriales</taxon>
        <taxon>Natronomonadaceae</taxon>
        <taxon>Halosegnis</taxon>
    </lineage>
</organism>
<dbReference type="InterPro" id="IPR057161">
    <property type="entry name" value="DUF7839"/>
</dbReference>
<dbReference type="PANTHER" id="PTHR43704:SF2">
    <property type="entry name" value="HTH CRP-TYPE DOMAIN-CONTAINING PROTEIN"/>
    <property type="match status" value="1"/>
</dbReference>
<dbReference type="Pfam" id="PF12802">
    <property type="entry name" value="MarR_2"/>
    <property type="match status" value="1"/>
</dbReference>
<accession>A0A5N5UI16</accession>
<comment type="caution">
    <text evidence="2">The sequence shown here is derived from an EMBL/GenBank/DDBJ whole genome shotgun (WGS) entry which is preliminary data.</text>
</comment>
<dbReference type="InterPro" id="IPR012015">
    <property type="entry name" value="UCP_HTH_arc"/>
</dbReference>
<evidence type="ECO:0000313" key="5">
    <source>
        <dbReference type="Proteomes" id="UP000326207"/>
    </source>
</evidence>
<evidence type="ECO:0000259" key="1">
    <source>
        <dbReference type="SMART" id="SM00419"/>
    </source>
</evidence>
<dbReference type="PANTHER" id="PTHR43704">
    <property type="entry name" value="BSR5907 PROTEIN"/>
    <property type="match status" value="1"/>
</dbReference>
<evidence type="ECO:0000313" key="6">
    <source>
        <dbReference type="Proteomes" id="UP000326302"/>
    </source>
</evidence>
<dbReference type="AlphaFoldDB" id="A0A5N5U4G1"/>